<organism evidence="1 2">
    <name type="scientific">Dendrobium thyrsiflorum</name>
    <name type="common">Pinecone-like raceme dendrobium</name>
    <name type="synonym">Orchid</name>
    <dbReference type="NCBI Taxonomy" id="117978"/>
    <lineage>
        <taxon>Eukaryota</taxon>
        <taxon>Viridiplantae</taxon>
        <taxon>Streptophyta</taxon>
        <taxon>Embryophyta</taxon>
        <taxon>Tracheophyta</taxon>
        <taxon>Spermatophyta</taxon>
        <taxon>Magnoliopsida</taxon>
        <taxon>Liliopsida</taxon>
        <taxon>Asparagales</taxon>
        <taxon>Orchidaceae</taxon>
        <taxon>Epidendroideae</taxon>
        <taxon>Malaxideae</taxon>
        <taxon>Dendrobiinae</taxon>
        <taxon>Dendrobium</taxon>
    </lineage>
</organism>
<evidence type="ECO:0000313" key="2">
    <source>
        <dbReference type="Proteomes" id="UP001552299"/>
    </source>
</evidence>
<comment type="caution">
    <text evidence="1">The sequence shown here is derived from an EMBL/GenBank/DDBJ whole genome shotgun (WGS) entry which is preliminary data.</text>
</comment>
<protein>
    <submittedName>
        <fullName evidence="1">Uncharacterized protein</fullName>
    </submittedName>
</protein>
<dbReference type="EMBL" id="JANQDX010000008">
    <property type="protein sequence ID" value="KAL0920699.1"/>
    <property type="molecule type" value="Genomic_DNA"/>
</dbReference>
<accession>A0ABD0V6T1</accession>
<gene>
    <name evidence="1" type="ORF">M5K25_009860</name>
</gene>
<dbReference type="AlphaFoldDB" id="A0ABD0V6T1"/>
<evidence type="ECO:0000313" key="1">
    <source>
        <dbReference type="EMBL" id="KAL0920699.1"/>
    </source>
</evidence>
<name>A0ABD0V6T1_DENTH</name>
<keyword evidence="2" id="KW-1185">Reference proteome</keyword>
<sequence>MTARTHGFILVEITYLAEPRKQQMPWLSWSLIYLVRGGSRPNLTEGTFSAAMGCFVGLPGISLQRVVGRAIALSIRTVGKNWMTEGVGTLISPVLEKYLLMCLDSDKM</sequence>
<reference evidence="1 2" key="1">
    <citation type="journal article" date="2024" name="Plant Biotechnol. J.">
        <title>Dendrobium thyrsiflorum genome and its molecular insights into genes involved in important horticultural traits.</title>
        <authorList>
            <person name="Chen B."/>
            <person name="Wang J.Y."/>
            <person name="Zheng P.J."/>
            <person name="Li K.L."/>
            <person name="Liang Y.M."/>
            <person name="Chen X.F."/>
            <person name="Zhang C."/>
            <person name="Zhao X."/>
            <person name="He X."/>
            <person name="Zhang G.Q."/>
            <person name="Liu Z.J."/>
            <person name="Xu Q."/>
        </authorList>
    </citation>
    <scope>NUCLEOTIDE SEQUENCE [LARGE SCALE GENOMIC DNA]</scope>
    <source>
        <strain evidence="1">GZMU011</strain>
    </source>
</reference>
<dbReference type="Proteomes" id="UP001552299">
    <property type="component" value="Unassembled WGS sequence"/>
</dbReference>
<proteinExistence type="predicted"/>